<sequence>MPKKIDHEERKKKILQTALKVFAREGYKDSNLSLIAEESGISRPTLYQYFKDKEQIYYYAVKLVTSHMFAKYADYAWSNSQRDTISKIVAICDDIIDVASHSVEALTNLVDVMLQIKKEGRDFSSIIMRRTAKLNILFKRLLRRGIHDAHDVIPCDIDKLTSHLITLLQAFCFQLAFLETADTEEFRELVANYLEFFKTHPLSTSVVPRS</sequence>
<name>F4GKR3_PARC1</name>
<reference evidence="4 5" key="2">
    <citation type="journal article" date="2012" name="Stand. Genomic Sci.">
        <title>Complete genome sequence of the termite hindgut bacterium Spirochaeta coccoides type strain (SPN1(T)), reclassification in the genus Sphaerochaeta as Sphaerochaeta coccoides comb. nov. and emendations of the family Spirochaetaceae and the genus Sphaerochaeta.</title>
        <authorList>
            <person name="Abt B."/>
            <person name="Han C."/>
            <person name="Scheuner C."/>
            <person name="Lu M."/>
            <person name="Lapidus A."/>
            <person name="Nolan M."/>
            <person name="Lucas S."/>
            <person name="Hammon N."/>
            <person name="Deshpande S."/>
            <person name="Cheng J.F."/>
            <person name="Tapia R."/>
            <person name="Goodwin L.A."/>
            <person name="Pitluck S."/>
            <person name="Liolios K."/>
            <person name="Pagani I."/>
            <person name="Ivanova N."/>
            <person name="Mavromatis K."/>
            <person name="Mikhailova N."/>
            <person name="Huntemann M."/>
            <person name="Pati A."/>
            <person name="Chen A."/>
            <person name="Palaniappan K."/>
            <person name="Land M."/>
            <person name="Hauser L."/>
            <person name="Brambilla E.M."/>
            <person name="Rohde M."/>
            <person name="Spring S."/>
            <person name="Gronow S."/>
            <person name="Goker M."/>
            <person name="Woyke T."/>
            <person name="Bristow J."/>
            <person name="Eisen J.A."/>
            <person name="Markowitz V."/>
            <person name="Hugenholtz P."/>
            <person name="Kyrpides N.C."/>
            <person name="Klenk H.P."/>
            <person name="Detter J.C."/>
        </authorList>
    </citation>
    <scope>NUCLEOTIDE SEQUENCE [LARGE SCALE GENOMIC DNA]</scope>
    <source>
        <strain evidence="5">ATCC BAA-1237 / DSM 17374 / SPN1</strain>
    </source>
</reference>
<dbReference type="PANTHER" id="PTHR30055">
    <property type="entry name" value="HTH-TYPE TRANSCRIPTIONAL REGULATOR RUTR"/>
    <property type="match status" value="1"/>
</dbReference>
<evidence type="ECO:0000256" key="1">
    <source>
        <dbReference type="ARBA" id="ARBA00023125"/>
    </source>
</evidence>
<dbReference type="KEGG" id="scc:Spico_0238"/>
<dbReference type="HOGENOM" id="CLU_069356_12_2_12"/>
<dbReference type="EMBL" id="CP002659">
    <property type="protein sequence ID" value="AEC01472.1"/>
    <property type="molecule type" value="Genomic_DNA"/>
</dbReference>
<dbReference type="Gene3D" id="1.10.357.10">
    <property type="entry name" value="Tetracycline Repressor, domain 2"/>
    <property type="match status" value="1"/>
</dbReference>
<protein>
    <submittedName>
        <fullName evidence="4">Regulatory protein TetR</fullName>
    </submittedName>
</protein>
<dbReference type="SUPFAM" id="SSF46689">
    <property type="entry name" value="Homeodomain-like"/>
    <property type="match status" value="1"/>
</dbReference>
<dbReference type="InterPro" id="IPR009057">
    <property type="entry name" value="Homeodomain-like_sf"/>
</dbReference>
<dbReference type="PROSITE" id="PS50977">
    <property type="entry name" value="HTH_TETR_2"/>
    <property type="match status" value="1"/>
</dbReference>
<organism evidence="4 5">
    <name type="scientific">Parasphaerochaeta coccoides (strain ATCC BAA-1237 / DSM 17374 / SPN1)</name>
    <name type="common">Sphaerochaeta coccoides</name>
    <dbReference type="NCBI Taxonomy" id="760011"/>
    <lineage>
        <taxon>Bacteria</taxon>
        <taxon>Pseudomonadati</taxon>
        <taxon>Spirochaetota</taxon>
        <taxon>Spirochaetia</taxon>
        <taxon>Spirochaetales</taxon>
        <taxon>Sphaerochaetaceae</taxon>
        <taxon>Parasphaerochaeta</taxon>
    </lineage>
</organism>
<dbReference type="PRINTS" id="PR00455">
    <property type="entry name" value="HTHTETR"/>
</dbReference>
<keyword evidence="5" id="KW-1185">Reference proteome</keyword>
<dbReference type="RefSeq" id="WP_013738868.1">
    <property type="nucleotide sequence ID" value="NC_015436.1"/>
</dbReference>
<feature type="DNA-binding region" description="H-T-H motif" evidence="2">
    <location>
        <begin position="31"/>
        <end position="50"/>
    </location>
</feature>
<dbReference type="InterPro" id="IPR001647">
    <property type="entry name" value="HTH_TetR"/>
</dbReference>
<dbReference type="Proteomes" id="UP000007939">
    <property type="component" value="Chromosome"/>
</dbReference>
<dbReference type="AlphaFoldDB" id="F4GKR3"/>
<dbReference type="InterPro" id="IPR050109">
    <property type="entry name" value="HTH-type_TetR-like_transc_reg"/>
</dbReference>
<evidence type="ECO:0000313" key="5">
    <source>
        <dbReference type="Proteomes" id="UP000007939"/>
    </source>
</evidence>
<evidence type="ECO:0000313" key="4">
    <source>
        <dbReference type="EMBL" id="AEC01472.1"/>
    </source>
</evidence>
<evidence type="ECO:0000256" key="2">
    <source>
        <dbReference type="PROSITE-ProRule" id="PRU00335"/>
    </source>
</evidence>
<reference evidence="5" key="1">
    <citation type="submission" date="2011-04" db="EMBL/GenBank/DDBJ databases">
        <title>The complete genome of Spirochaeta coccoides DSM 17374.</title>
        <authorList>
            <person name="Lucas S."/>
            <person name="Copeland A."/>
            <person name="Lapidus A."/>
            <person name="Bruce D."/>
            <person name="Goodwin L."/>
            <person name="Pitluck S."/>
            <person name="Peters L."/>
            <person name="Kyrpides N."/>
            <person name="Mavromatis K."/>
            <person name="Pagani I."/>
            <person name="Ivanova N."/>
            <person name="Ovchinnikova G."/>
            <person name="Lu M."/>
            <person name="Detter J.C."/>
            <person name="Tapia R."/>
            <person name="Han C."/>
            <person name="Land M."/>
            <person name="Hauser L."/>
            <person name="Markowitz V."/>
            <person name="Cheng J.-F."/>
            <person name="Hugenholtz P."/>
            <person name="Woyke T."/>
            <person name="Wu D."/>
            <person name="Spring S."/>
            <person name="Schroeder M."/>
            <person name="Brambilla E."/>
            <person name="Klenk H.-P."/>
            <person name="Eisen J.A."/>
        </authorList>
    </citation>
    <scope>NUCLEOTIDE SEQUENCE [LARGE SCALE GENOMIC DNA]</scope>
    <source>
        <strain evidence="5">ATCC BAA-1237 / DSM 17374 / SPN1</strain>
    </source>
</reference>
<dbReference type="GO" id="GO:0000976">
    <property type="term" value="F:transcription cis-regulatory region binding"/>
    <property type="evidence" value="ECO:0007669"/>
    <property type="project" value="TreeGrafter"/>
</dbReference>
<gene>
    <name evidence="4" type="ordered locus">Spico_0238</name>
</gene>
<dbReference type="OrthoDB" id="9809994at2"/>
<dbReference type="STRING" id="760011.Spico_0238"/>
<accession>F4GKR3</accession>
<feature type="domain" description="HTH tetR-type" evidence="3">
    <location>
        <begin position="8"/>
        <end position="68"/>
    </location>
</feature>
<dbReference type="PANTHER" id="PTHR30055:SF226">
    <property type="entry name" value="HTH-TYPE TRANSCRIPTIONAL REGULATOR PKSA"/>
    <property type="match status" value="1"/>
</dbReference>
<dbReference type="eggNOG" id="COG1309">
    <property type="taxonomic scope" value="Bacteria"/>
</dbReference>
<dbReference type="Pfam" id="PF00440">
    <property type="entry name" value="TetR_N"/>
    <property type="match status" value="1"/>
</dbReference>
<dbReference type="GO" id="GO:0003700">
    <property type="term" value="F:DNA-binding transcription factor activity"/>
    <property type="evidence" value="ECO:0007669"/>
    <property type="project" value="TreeGrafter"/>
</dbReference>
<proteinExistence type="predicted"/>
<evidence type="ECO:0000259" key="3">
    <source>
        <dbReference type="PROSITE" id="PS50977"/>
    </source>
</evidence>
<keyword evidence="1 2" id="KW-0238">DNA-binding</keyword>